<dbReference type="OrthoDB" id="848875at2759"/>
<dbReference type="AlphaFoldDB" id="A0A9Q0JSP4"/>
<dbReference type="PANTHER" id="PTHR37900">
    <property type="match status" value="1"/>
</dbReference>
<reference evidence="1" key="1">
    <citation type="submission" date="2022-02" db="EMBL/GenBank/DDBJ databases">
        <authorList>
            <person name="Henning P.M."/>
            <person name="McCubbin A.G."/>
            <person name="Shore J.S."/>
        </authorList>
    </citation>
    <scope>NUCLEOTIDE SEQUENCE</scope>
    <source>
        <strain evidence="1">F60SS</strain>
        <tissue evidence="1">Leaves</tissue>
    </source>
</reference>
<sequence length="65" mass="7633">MPLMLRPTLRLLKALVSQPTASLTTLLYYSNLLPRNLNIERFVRSELLRENYLFHILIGVLGCFW</sequence>
<dbReference type="Proteomes" id="UP001141552">
    <property type="component" value="Unassembled WGS sequence"/>
</dbReference>
<organism evidence="1 2">
    <name type="scientific">Turnera subulata</name>
    <dbReference type="NCBI Taxonomy" id="218843"/>
    <lineage>
        <taxon>Eukaryota</taxon>
        <taxon>Viridiplantae</taxon>
        <taxon>Streptophyta</taxon>
        <taxon>Embryophyta</taxon>
        <taxon>Tracheophyta</taxon>
        <taxon>Spermatophyta</taxon>
        <taxon>Magnoliopsida</taxon>
        <taxon>eudicotyledons</taxon>
        <taxon>Gunneridae</taxon>
        <taxon>Pentapetalae</taxon>
        <taxon>rosids</taxon>
        <taxon>fabids</taxon>
        <taxon>Malpighiales</taxon>
        <taxon>Passifloraceae</taxon>
        <taxon>Turnera</taxon>
    </lineage>
</organism>
<evidence type="ECO:0000313" key="2">
    <source>
        <dbReference type="Proteomes" id="UP001141552"/>
    </source>
</evidence>
<comment type="caution">
    <text evidence="1">The sequence shown here is derived from an EMBL/GenBank/DDBJ whole genome shotgun (WGS) entry which is preliminary data.</text>
</comment>
<protein>
    <submittedName>
        <fullName evidence="1">Uncharacterized protein</fullName>
    </submittedName>
</protein>
<proteinExistence type="predicted"/>
<keyword evidence="2" id="KW-1185">Reference proteome</keyword>
<gene>
    <name evidence="1" type="ORF">Tsubulata_046420</name>
</gene>
<name>A0A9Q0JSP4_9ROSI</name>
<dbReference type="EMBL" id="JAKUCV010000085">
    <property type="protein sequence ID" value="KAJ4851310.1"/>
    <property type="molecule type" value="Genomic_DNA"/>
</dbReference>
<reference evidence="1" key="2">
    <citation type="journal article" date="2023" name="Plants (Basel)">
        <title>Annotation of the Turnera subulata (Passifloraceae) Draft Genome Reveals the S-Locus Evolved after the Divergence of Turneroideae from Passifloroideae in a Stepwise Manner.</title>
        <authorList>
            <person name="Henning P.M."/>
            <person name="Roalson E.H."/>
            <person name="Mir W."/>
            <person name="McCubbin A.G."/>
            <person name="Shore J.S."/>
        </authorList>
    </citation>
    <scope>NUCLEOTIDE SEQUENCE</scope>
    <source>
        <strain evidence="1">F60SS</strain>
    </source>
</reference>
<evidence type="ECO:0000313" key="1">
    <source>
        <dbReference type="EMBL" id="KAJ4851310.1"/>
    </source>
</evidence>
<accession>A0A9Q0JSP4</accession>
<dbReference type="PANTHER" id="PTHR37900:SF5">
    <property type="entry name" value="OS02G0159250 PROTEIN"/>
    <property type="match status" value="1"/>
</dbReference>